<evidence type="ECO:0000313" key="1">
    <source>
        <dbReference type="EMBL" id="GAA0348211.1"/>
    </source>
</evidence>
<sequence>MQLSPGVLLEEVDGGGILLHCSVPTAAFVSPTALNWIRGAPVLPDHEADHARCLESWRSAGLVRGSVLQPDAEERAGHRRVDVPHPVLVVASSPDCGYCWQLRTDLAANRTALAHRGTSVLLVGEGSPTVSGTALEPSLIEELTVSCADLGRAGTPSAVRMTPGGIPRVVRGFDAVTATLVELGGSEPELVVREVPTSCSVAVNGTAVDALVIAQAHGRAVGIAARGEESVRVVTRAARGSGTNGAGGYVPVTLLVERPRNLWLVFRGGELVFRSRSASETVDVLGRIVAGFGPPGVRQSQLLCGALVHTEGRAVLFPRDWMSYLVERGTLLARAGWRPCPDPFACLEAGPDGTPVLRHPSRAGLPQLTPVEGVLAPRPEGPMPGLHLRARLLTRIVNWAVRPVTPAQVRTVRTLVTGLPVHLGTQEEALAFLARTSASV</sequence>
<organism evidence="1 2">
    <name type="scientific">Streptomyces blastmyceticus</name>
    <dbReference type="NCBI Taxonomy" id="68180"/>
    <lineage>
        <taxon>Bacteria</taxon>
        <taxon>Bacillati</taxon>
        <taxon>Actinomycetota</taxon>
        <taxon>Actinomycetes</taxon>
        <taxon>Kitasatosporales</taxon>
        <taxon>Streptomycetaceae</taxon>
        <taxon>Streptomyces</taxon>
    </lineage>
</organism>
<comment type="caution">
    <text evidence="1">The sequence shown here is derived from an EMBL/GenBank/DDBJ whole genome shotgun (WGS) entry which is preliminary data.</text>
</comment>
<name>A0ABN0WVZ9_9ACTN</name>
<dbReference type="RefSeq" id="WP_344117942.1">
    <property type="nucleotide sequence ID" value="NZ_BAAABW010000015.1"/>
</dbReference>
<accession>A0ABN0WVZ9</accession>
<reference evidence="1 2" key="1">
    <citation type="journal article" date="2019" name="Int. J. Syst. Evol. Microbiol.">
        <title>The Global Catalogue of Microorganisms (GCM) 10K type strain sequencing project: providing services to taxonomists for standard genome sequencing and annotation.</title>
        <authorList>
            <consortium name="The Broad Institute Genomics Platform"/>
            <consortium name="The Broad Institute Genome Sequencing Center for Infectious Disease"/>
            <person name="Wu L."/>
            <person name="Ma J."/>
        </authorList>
    </citation>
    <scope>NUCLEOTIDE SEQUENCE [LARGE SCALE GENOMIC DNA]</scope>
    <source>
        <strain evidence="1 2">JCM 4565</strain>
    </source>
</reference>
<keyword evidence="2" id="KW-1185">Reference proteome</keyword>
<proteinExistence type="predicted"/>
<protein>
    <submittedName>
        <fullName evidence="1">Uncharacterized protein</fullName>
    </submittedName>
</protein>
<dbReference type="EMBL" id="BAAABW010000015">
    <property type="protein sequence ID" value="GAA0348211.1"/>
    <property type="molecule type" value="Genomic_DNA"/>
</dbReference>
<gene>
    <name evidence="1" type="ORF">GCM10010319_25970</name>
</gene>
<dbReference type="Proteomes" id="UP001500063">
    <property type="component" value="Unassembled WGS sequence"/>
</dbReference>
<evidence type="ECO:0000313" key="2">
    <source>
        <dbReference type="Proteomes" id="UP001500063"/>
    </source>
</evidence>